<dbReference type="InterPro" id="IPR036735">
    <property type="entry name" value="NGN_dom_sf"/>
</dbReference>
<dbReference type="SUPFAM" id="SSF82679">
    <property type="entry name" value="N-utilization substance G protein NusG, N-terminal domain"/>
    <property type="match status" value="1"/>
</dbReference>
<dbReference type="InterPro" id="IPR008991">
    <property type="entry name" value="Translation_prot_SH3-like_sf"/>
</dbReference>
<dbReference type="InterPro" id="IPR043425">
    <property type="entry name" value="NusG-like"/>
</dbReference>
<dbReference type="GO" id="GO:0006354">
    <property type="term" value="P:DNA-templated transcription elongation"/>
    <property type="evidence" value="ECO:0007669"/>
    <property type="project" value="InterPro"/>
</dbReference>
<dbReference type="EMBL" id="VLLI01000005">
    <property type="protein sequence ID" value="TWJ00800.1"/>
    <property type="molecule type" value="Genomic_DNA"/>
</dbReference>
<dbReference type="RefSeq" id="WP_144912199.1">
    <property type="nucleotide sequence ID" value="NZ_VLLI01000005.1"/>
</dbReference>
<gene>
    <name evidence="5" type="ORF">JN11_02059</name>
</gene>
<evidence type="ECO:0000256" key="2">
    <source>
        <dbReference type="ARBA" id="ARBA00023015"/>
    </source>
</evidence>
<evidence type="ECO:0000256" key="1">
    <source>
        <dbReference type="ARBA" id="ARBA00022814"/>
    </source>
</evidence>
<dbReference type="InterPro" id="IPR006645">
    <property type="entry name" value="NGN-like_dom"/>
</dbReference>
<evidence type="ECO:0000313" key="5">
    <source>
        <dbReference type="EMBL" id="TWJ00800.1"/>
    </source>
</evidence>
<evidence type="ECO:0000256" key="3">
    <source>
        <dbReference type="ARBA" id="ARBA00023163"/>
    </source>
</evidence>
<dbReference type="NCBIfam" id="NF033644">
    <property type="entry name" value="antiterm_UpxY"/>
    <property type="match status" value="1"/>
</dbReference>
<keyword evidence="6" id="KW-1185">Reference proteome</keyword>
<dbReference type="GO" id="GO:0031564">
    <property type="term" value="P:transcription antitermination"/>
    <property type="evidence" value="ECO:0007669"/>
    <property type="project" value="UniProtKB-KW"/>
</dbReference>
<dbReference type="Pfam" id="PF02357">
    <property type="entry name" value="NusG"/>
    <property type="match status" value="1"/>
</dbReference>
<evidence type="ECO:0000259" key="4">
    <source>
        <dbReference type="Pfam" id="PF02357"/>
    </source>
</evidence>
<evidence type="ECO:0000313" key="6">
    <source>
        <dbReference type="Proteomes" id="UP000317010"/>
    </source>
</evidence>
<feature type="domain" description="NusG-like N-terminal" evidence="4">
    <location>
        <begin position="13"/>
        <end position="105"/>
    </location>
</feature>
<keyword evidence="1" id="KW-0889">Transcription antitermination</keyword>
<dbReference type="CDD" id="cd09895">
    <property type="entry name" value="NGN_SP_UpxY"/>
    <property type="match status" value="1"/>
</dbReference>
<dbReference type="AlphaFoldDB" id="A0A562U4R8"/>
<name>A0A562U4R8_9SPHI</name>
<keyword evidence="3" id="KW-0804">Transcription</keyword>
<dbReference type="Proteomes" id="UP000317010">
    <property type="component" value="Unassembled WGS sequence"/>
</dbReference>
<comment type="caution">
    <text evidence="5">The sequence shown here is derived from an EMBL/GenBank/DDBJ whole genome shotgun (WGS) entry which is preliminary data.</text>
</comment>
<dbReference type="OrthoDB" id="9796143at2"/>
<organism evidence="5 6">
    <name type="scientific">Mucilaginibacter frigoritolerans</name>
    <dbReference type="NCBI Taxonomy" id="652788"/>
    <lineage>
        <taxon>Bacteria</taxon>
        <taxon>Pseudomonadati</taxon>
        <taxon>Bacteroidota</taxon>
        <taxon>Sphingobacteriia</taxon>
        <taxon>Sphingobacteriales</taxon>
        <taxon>Sphingobacteriaceae</taxon>
        <taxon>Mucilaginibacter</taxon>
    </lineage>
</organism>
<dbReference type="SUPFAM" id="SSF50104">
    <property type="entry name" value="Translation proteins SH3-like domain"/>
    <property type="match status" value="1"/>
</dbReference>
<protein>
    <submittedName>
        <fullName evidence="5">Transcription antitermination factor NusG</fullName>
    </submittedName>
</protein>
<accession>A0A562U4R8</accession>
<reference evidence="5 6" key="1">
    <citation type="submission" date="2019-07" db="EMBL/GenBank/DDBJ databases">
        <title>Genomic Encyclopedia of Archaeal and Bacterial Type Strains, Phase II (KMG-II): from individual species to whole genera.</title>
        <authorList>
            <person name="Goeker M."/>
        </authorList>
    </citation>
    <scope>NUCLEOTIDE SEQUENCE [LARGE SCALE GENOMIC DNA]</scope>
    <source>
        <strain evidence="5 6">ATCC BAA-1854</strain>
    </source>
</reference>
<proteinExistence type="predicted"/>
<dbReference type="PANTHER" id="PTHR30265:SF4">
    <property type="entry name" value="KOW MOTIF FAMILY PROTEIN, EXPRESSED"/>
    <property type="match status" value="1"/>
</dbReference>
<keyword evidence="2" id="KW-0805">Transcription regulation</keyword>
<dbReference type="PANTHER" id="PTHR30265">
    <property type="entry name" value="RHO-INTERACTING TRANSCRIPTION TERMINATION FACTOR NUSG"/>
    <property type="match status" value="1"/>
</dbReference>
<dbReference type="Gene3D" id="3.30.70.940">
    <property type="entry name" value="NusG, N-terminal domain"/>
    <property type="match status" value="1"/>
</dbReference>
<sequence>MSVAAFVNNEIDKHWYVVYTKPRWEKKVAELLTNARIENYCPLNKVTRQWSDREKIVSEPFFKSYVFVRVSEDQKWKVPGIPGIVSYIYWLSKPAIVPAAEIEQIKCFLHTYDNVFIRQVNIAAGHKIKVTSGAFRNMQGTVVSLKGKQIQVEIPSLNIALIAMSTDNVEVVL</sequence>